<dbReference type="PANTHER" id="PTHR24148">
    <property type="entry name" value="ANKYRIN REPEAT DOMAIN-CONTAINING PROTEIN 39 HOMOLOG-RELATED"/>
    <property type="match status" value="1"/>
</dbReference>
<dbReference type="EMBL" id="ONZQ02000005">
    <property type="protein sequence ID" value="SPO02001.1"/>
    <property type="molecule type" value="Genomic_DNA"/>
</dbReference>
<evidence type="ECO:0000313" key="3">
    <source>
        <dbReference type="Proteomes" id="UP001187682"/>
    </source>
</evidence>
<accession>A0AAE8MWI7</accession>
<dbReference type="Pfam" id="PF26639">
    <property type="entry name" value="Het-6_barrel"/>
    <property type="match status" value="1"/>
</dbReference>
<gene>
    <name evidence="2" type="ORF">DNG_04674</name>
</gene>
<dbReference type="Pfam" id="PF06985">
    <property type="entry name" value="HET"/>
    <property type="match status" value="1"/>
</dbReference>
<dbReference type="InterPro" id="IPR052895">
    <property type="entry name" value="HetReg/Transcr_Mod"/>
</dbReference>
<reference evidence="2" key="1">
    <citation type="submission" date="2018-03" db="EMBL/GenBank/DDBJ databases">
        <authorList>
            <person name="Guldener U."/>
        </authorList>
    </citation>
    <scope>NUCLEOTIDE SEQUENCE</scope>
</reference>
<evidence type="ECO:0000313" key="2">
    <source>
        <dbReference type="EMBL" id="SPO02001.1"/>
    </source>
</evidence>
<dbReference type="Proteomes" id="UP001187682">
    <property type="component" value="Unassembled WGS sequence"/>
</dbReference>
<evidence type="ECO:0000259" key="1">
    <source>
        <dbReference type="Pfam" id="PF06985"/>
    </source>
</evidence>
<keyword evidence="3" id="KW-1185">Reference proteome</keyword>
<dbReference type="AlphaFoldDB" id="A0AAE8MWI7"/>
<name>A0AAE8MWI7_9PEZI</name>
<organism evidence="2 3">
    <name type="scientific">Cephalotrichum gorgonifer</name>
    <dbReference type="NCBI Taxonomy" id="2041049"/>
    <lineage>
        <taxon>Eukaryota</taxon>
        <taxon>Fungi</taxon>
        <taxon>Dikarya</taxon>
        <taxon>Ascomycota</taxon>
        <taxon>Pezizomycotina</taxon>
        <taxon>Sordariomycetes</taxon>
        <taxon>Hypocreomycetidae</taxon>
        <taxon>Microascales</taxon>
        <taxon>Microascaceae</taxon>
        <taxon>Cephalotrichum</taxon>
    </lineage>
</organism>
<dbReference type="PANTHER" id="PTHR24148:SF64">
    <property type="entry name" value="HETEROKARYON INCOMPATIBILITY DOMAIN-CONTAINING PROTEIN"/>
    <property type="match status" value="1"/>
</dbReference>
<dbReference type="InterPro" id="IPR010730">
    <property type="entry name" value="HET"/>
</dbReference>
<protein>
    <submittedName>
        <fullName evidence="2">Related to heterokaryon incompatibility protein (Het-6OR allele)</fullName>
    </submittedName>
</protein>
<sequence length="641" mass="71691">MESQSFTYDVLPPGRFIRLLKIHSGSPGEKLVCQTFACDLDMAPAYTALSYVWGNLPNSVELVCSGHACKITPSLADGLGRIRKPDEPQIAWADAICINQNDQDEKGHQVDLMGVIYDKARDVLVWLGPDQTDSSKEAFRCLRTINEKILTQTDKEWYDPPEEELPAYPIAVGASGSDVMQEMSPPSARRSVLGFVLGDRGKACVGELFDLTWFSRVWVLQEVGLATTATVFWGDNSIDFGEIATFIFNVHYHEELQRFLGPEASSALAGSPLYALWNIWATYDKKDSWMYRTPVLRAFAEQIAAHADIDFTLVLEASRYFSATNKLDHIYAFLGHPRAKKPGTSETWLQANYSLSLKDQHRLLASSMAQDSLNFLVQAQQTEDSLNAAVYPSWVPKWDEKDPMHSQAFWEAWDASLRKAKRKPFRAQADGDKLAILGLIIDTVDNFTPTMKKLAPEEIFSAGGPLVERCWEVVKQKPCPYPPDRAVEAFASTLLCHYKVRVDGYNETPSVVEQFAGFCMRADVNFFKDLQSNNGGLWTLATTLVASKIFATTFQGYATNRRFFNTTAQGFWGLGPGAMRQGDVCAVLLGADVPFVLRPTETKGQYKVVGECYMYNFMDGDVVVAWQEGKTPYTMEDIVLV</sequence>
<feature type="domain" description="Heterokaryon incompatibility" evidence="1">
    <location>
        <begin position="46"/>
        <end position="222"/>
    </location>
</feature>
<proteinExistence type="predicted"/>
<comment type="caution">
    <text evidence="2">The sequence shown here is derived from an EMBL/GenBank/DDBJ whole genome shotgun (WGS) entry which is preliminary data.</text>
</comment>